<dbReference type="GO" id="GO:0005886">
    <property type="term" value="C:plasma membrane"/>
    <property type="evidence" value="ECO:0007669"/>
    <property type="project" value="TreeGrafter"/>
</dbReference>
<dbReference type="GO" id="GO:0006825">
    <property type="term" value="P:copper ion transport"/>
    <property type="evidence" value="ECO:0007669"/>
    <property type="project" value="InterPro"/>
</dbReference>
<evidence type="ECO:0000256" key="3">
    <source>
        <dbReference type="ARBA" id="ARBA00022729"/>
    </source>
</evidence>
<protein>
    <recommendedName>
        <fullName evidence="5">Copper resistance protein C</fullName>
    </recommendedName>
</protein>
<name>A0A1H4BFG5_9GAMM</name>
<evidence type="ECO:0000259" key="7">
    <source>
        <dbReference type="Pfam" id="PF04234"/>
    </source>
</evidence>
<keyword evidence="4 5" id="KW-0186">Copper</keyword>
<dbReference type="GO" id="GO:0030313">
    <property type="term" value="C:cell envelope"/>
    <property type="evidence" value="ECO:0007669"/>
    <property type="project" value="UniProtKB-SubCell"/>
</dbReference>
<proteinExistence type="inferred from homology"/>
<dbReference type="PANTHER" id="PTHR34820:SF4">
    <property type="entry name" value="INNER MEMBRANE PROTEIN YEBZ"/>
    <property type="match status" value="1"/>
</dbReference>
<gene>
    <name evidence="8" type="ORF">SAMN05216562_3251</name>
</gene>
<dbReference type="Gene3D" id="2.60.40.1220">
    <property type="match status" value="1"/>
</dbReference>
<evidence type="ECO:0000256" key="6">
    <source>
        <dbReference type="SAM" id="SignalP"/>
    </source>
</evidence>
<dbReference type="GO" id="GO:0042597">
    <property type="term" value="C:periplasmic space"/>
    <property type="evidence" value="ECO:0007669"/>
    <property type="project" value="UniProtKB-SubCell"/>
</dbReference>
<dbReference type="InterPro" id="IPR007348">
    <property type="entry name" value="CopC_dom"/>
</dbReference>
<dbReference type="GO" id="GO:0005507">
    <property type="term" value="F:copper ion binding"/>
    <property type="evidence" value="ECO:0007669"/>
    <property type="project" value="UniProtKB-UniRule"/>
</dbReference>
<feature type="signal peptide" evidence="6">
    <location>
        <begin position="1"/>
        <end position="23"/>
    </location>
</feature>
<keyword evidence="5" id="KW-0574">Periplasm</keyword>
<dbReference type="PANTHER" id="PTHR34820">
    <property type="entry name" value="INNER MEMBRANE PROTEIN YEBZ"/>
    <property type="match status" value="1"/>
</dbReference>
<evidence type="ECO:0000313" key="8">
    <source>
        <dbReference type="EMBL" id="SEA46542.1"/>
    </source>
</evidence>
<accession>A0A1H4BFG5</accession>
<dbReference type="AlphaFoldDB" id="A0A1H4BFG5"/>
<feature type="domain" description="CopC" evidence="7">
    <location>
        <begin position="24"/>
        <end position="116"/>
    </location>
</feature>
<reference evidence="9" key="1">
    <citation type="submission" date="2016-10" db="EMBL/GenBank/DDBJ databases">
        <authorList>
            <person name="Varghese N."/>
            <person name="Submissions S."/>
        </authorList>
    </citation>
    <scope>NUCLEOTIDE SEQUENCE [LARGE SCALE GENOMIC DNA]</scope>
    <source>
        <strain evidence="9">CGMCC 1.10657</strain>
    </source>
</reference>
<dbReference type="InterPro" id="IPR032694">
    <property type="entry name" value="CopC/D"/>
</dbReference>
<evidence type="ECO:0000313" key="9">
    <source>
        <dbReference type="Proteomes" id="UP000198658"/>
    </source>
</evidence>
<dbReference type="OrthoDB" id="5568545at2"/>
<dbReference type="InterPro" id="IPR014756">
    <property type="entry name" value="Ig_E-set"/>
</dbReference>
<dbReference type="Pfam" id="PF04234">
    <property type="entry name" value="CopC"/>
    <property type="match status" value="1"/>
</dbReference>
<dbReference type="Proteomes" id="UP000198658">
    <property type="component" value="Unassembled WGS sequence"/>
</dbReference>
<sequence>MLKTSLVKLLTLATLLFSTALSAHTDLQSSVPTDGAKLSESPAELQLHFSKAVRLMRVSLEESERGEVKLAFMPGAVPEKDISLALPALEAGEYTVSWTIMGSDGHKMSGNFSFQVAAGK</sequence>
<dbReference type="STRING" id="658218.SAMN05216562_3251"/>
<comment type="similarity">
    <text evidence="5">Belongs to the CopC family.</text>
</comment>
<dbReference type="RefSeq" id="WP_091391053.1">
    <property type="nucleotide sequence ID" value="NZ_FNQO01000005.1"/>
</dbReference>
<evidence type="ECO:0000256" key="2">
    <source>
        <dbReference type="ARBA" id="ARBA00022723"/>
    </source>
</evidence>
<organism evidence="8 9">
    <name type="scientific">Microbulbifer marinus</name>
    <dbReference type="NCBI Taxonomy" id="658218"/>
    <lineage>
        <taxon>Bacteria</taxon>
        <taxon>Pseudomonadati</taxon>
        <taxon>Pseudomonadota</taxon>
        <taxon>Gammaproteobacteria</taxon>
        <taxon>Cellvibrionales</taxon>
        <taxon>Microbulbiferaceae</taxon>
        <taxon>Microbulbifer</taxon>
    </lineage>
</organism>
<comment type="function">
    <text evidence="5">Involved in copper resistance.</text>
</comment>
<feature type="chain" id="PRO_5011696728" description="Copper resistance protein C" evidence="6">
    <location>
        <begin position="24"/>
        <end position="120"/>
    </location>
</feature>
<dbReference type="GO" id="GO:0046688">
    <property type="term" value="P:response to copper ion"/>
    <property type="evidence" value="ECO:0007669"/>
    <property type="project" value="UniProtKB-UniRule"/>
</dbReference>
<evidence type="ECO:0000256" key="5">
    <source>
        <dbReference type="RuleBase" id="RU369037"/>
    </source>
</evidence>
<evidence type="ECO:0000256" key="1">
    <source>
        <dbReference type="ARBA" id="ARBA00004196"/>
    </source>
</evidence>
<evidence type="ECO:0000256" key="4">
    <source>
        <dbReference type="ARBA" id="ARBA00023008"/>
    </source>
</evidence>
<keyword evidence="3 5" id="KW-0732">Signal</keyword>
<dbReference type="EMBL" id="FNQO01000005">
    <property type="protein sequence ID" value="SEA46542.1"/>
    <property type="molecule type" value="Genomic_DNA"/>
</dbReference>
<keyword evidence="9" id="KW-1185">Reference proteome</keyword>
<keyword evidence="2 5" id="KW-0479">Metal-binding</keyword>
<dbReference type="InterPro" id="IPR014755">
    <property type="entry name" value="Cu-Rt/internalin_Ig-like"/>
</dbReference>
<comment type="subcellular location">
    <subcellularLocation>
        <location evidence="1">Cell envelope</location>
    </subcellularLocation>
    <subcellularLocation>
        <location evidence="5">Periplasm</location>
    </subcellularLocation>
</comment>
<dbReference type="SUPFAM" id="SSF81296">
    <property type="entry name" value="E set domains"/>
    <property type="match status" value="1"/>
</dbReference>